<dbReference type="EC" id="1.1.1.47" evidence="3"/>
<dbReference type="AlphaFoldDB" id="A0A6L8VMP2"/>
<dbReference type="PROSITE" id="PS00061">
    <property type="entry name" value="ADH_SHORT"/>
    <property type="match status" value="1"/>
</dbReference>
<dbReference type="RefSeq" id="WP_161348452.1">
    <property type="nucleotide sequence ID" value="NZ_BMGW01000015.1"/>
</dbReference>
<gene>
    <name evidence="3" type="ORF">GS660_18405</name>
</gene>
<dbReference type="Pfam" id="PF13561">
    <property type="entry name" value="adh_short_C2"/>
    <property type="match status" value="1"/>
</dbReference>
<evidence type="ECO:0000313" key="4">
    <source>
        <dbReference type="Proteomes" id="UP000477083"/>
    </source>
</evidence>
<dbReference type="InterPro" id="IPR002347">
    <property type="entry name" value="SDR_fam"/>
</dbReference>
<dbReference type="SUPFAM" id="SSF51735">
    <property type="entry name" value="NAD(P)-binding Rossmann-fold domains"/>
    <property type="match status" value="1"/>
</dbReference>
<dbReference type="GO" id="GO:0047936">
    <property type="term" value="F:glucose 1-dehydrogenase [NAD(P)+] activity"/>
    <property type="evidence" value="ECO:0007669"/>
    <property type="project" value="UniProtKB-EC"/>
</dbReference>
<evidence type="ECO:0000256" key="1">
    <source>
        <dbReference type="ARBA" id="ARBA00006484"/>
    </source>
</evidence>
<organism evidence="3 4">
    <name type="scientific">Frigidibacter albus</name>
    <dbReference type="NCBI Taxonomy" id="1465486"/>
    <lineage>
        <taxon>Bacteria</taxon>
        <taxon>Pseudomonadati</taxon>
        <taxon>Pseudomonadota</taxon>
        <taxon>Alphaproteobacteria</taxon>
        <taxon>Rhodobacterales</taxon>
        <taxon>Paracoccaceae</taxon>
        <taxon>Frigidibacter</taxon>
    </lineage>
</organism>
<dbReference type="CDD" id="cd05233">
    <property type="entry name" value="SDR_c"/>
    <property type="match status" value="1"/>
</dbReference>
<keyword evidence="3" id="KW-0560">Oxidoreductase</keyword>
<feature type="domain" description="Ketoreductase" evidence="2">
    <location>
        <begin position="12"/>
        <end position="192"/>
    </location>
</feature>
<dbReference type="PANTHER" id="PTHR43943:SF2">
    <property type="entry name" value="DEHYDROGENASE_REDUCTASE 4"/>
    <property type="match status" value="1"/>
</dbReference>
<evidence type="ECO:0000259" key="2">
    <source>
        <dbReference type="SMART" id="SM00822"/>
    </source>
</evidence>
<dbReference type="InterPro" id="IPR057326">
    <property type="entry name" value="KR_dom"/>
</dbReference>
<evidence type="ECO:0000313" key="3">
    <source>
        <dbReference type="EMBL" id="MZQ91066.1"/>
    </source>
</evidence>
<dbReference type="PRINTS" id="PR00081">
    <property type="entry name" value="GDHRDH"/>
</dbReference>
<dbReference type="NCBIfam" id="NF005559">
    <property type="entry name" value="PRK07231.1"/>
    <property type="match status" value="1"/>
</dbReference>
<comment type="similarity">
    <text evidence="1">Belongs to the short-chain dehydrogenases/reductases (SDR) family.</text>
</comment>
<dbReference type="OrthoDB" id="9789398at2"/>
<comment type="caution">
    <text evidence="3">The sequence shown here is derived from an EMBL/GenBank/DDBJ whole genome shotgun (WGS) entry which is preliminary data.</text>
</comment>
<dbReference type="InterPro" id="IPR020904">
    <property type="entry name" value="Sc_DH/Rdtase_CS"/>
</dbReference>
<dbReference type="Gene3D" id="3.40.50.720">
    <property type="entry name" value="NAD(P)-binding Rossmann-like Domain"/>
    <property type="match status" value="1"/>
</dbReference>
<dbReference type="FunFam" id="3.40.50.720:FF:000084">
    <property type="entry name" value="Short-chain dehydrogenase reductase"/>
    <property type="match status" value="1"/>
</dbReference>
<accession>A0A6L8VMP2</accession>
<dbReference type="PANTHER" id="PTHR43943">
    <property type="entry name" value="DEHYDROGENASE/REDUCTASE (SDR FAMILY) MEMBER 4"/>
    <property type="match status" value="1"/>
</dbReference>
<dbReference type="EMBL" id="WWNR01000015">
    <property type="protein sequence ID" value="MZQ91066.1"/>
    <property type="molecule type" value="Genomic_DNA"/>
</dbReference>
<proteinExistence type="inferred from homology"/>
<dbReference type="Proteomes" id="UP000477083">
    <property type="component" value="Unassembled WGS sequence"/>
</dbReference>
<dbReference type="InterPro" id="IPR036291">
    <property type="entry name" value="NAD(P)-bd_dom_sf"/>
</dbReference>
<dbReference type="PRINTS" id="PR00080">
    <property type="entry name" value="SDRFAMILY"/>
</dbReference>
<reference evidence="3 4" key="1">
    <citation type="submission" date="2020-01" db="EMBL/GenBank/DDBJ databases">
        <title>Frigidibacter albus SP32T (=CGMCC 1.13995T).</title>
        <authorList>
            <person name="Liao X."/>
        </authorList>
    </citation>
    <scope>NUCLEOTIDE SEQUENCE [LARGE SCALE GENOMIC DNA]</scope>
    <source>
        <strain evidence="3 4">SP32</strain>
    </source>
</reference>
<protein>
    <submittedName>
        <fullName evidence="3">Glucose 1-dehydrogenase</fullName>
        <ecNumber evidence="3">1.1.1.47</ecNumber>
    </submittedName>
</protein>
<sequence length="261" mass="26624">MDPAALFRLDGKVAVITGSTRGIGRATAEMMARLGASAVISSRKSEACDAVAAEFATAGLTALALPCHVAEAEGRARLIGGTLEAFGRIDILVTNAGINPTTTPLAQLSEESWDKVFAVNLKAAWQLSQLALPEIARQGGGAMVLLSSIASLTASPGSGPYAVAKAGVNHLARQLAEEWGPSGIRVNSVAPGVTLTDMIRAKVGTPEAQARAAARTALRRIGAPEDVAATILFLCSDAGRQITGQTIVVDGGATLTAGLRS</sequence>
<dbReference type="SMART" id="SM00822">
    <property type="entry name" value="PKS_KR"/>
    <property type="match status" value="1"/>
</dbReference>
<name>A0A6L8VMP2_9RHOB</name>
<keyword evidence="4" id="KW-1185">Reference proteome</keyword>